<dbReference type="Proteomes" id="UP001165289">
    <property type="component" value="Unassembled WGS sequence"/>
</dbReference>
<organism evidence="2 3">
    <name type="scientific">Oopsacas minuta</name>
    <dbReference type="NCBI Taxonomy" id="111878"/>
    <lineage>
        <taxon>Eukaryota</taxon>
        <taxon>Metazoa</taxon>
        <taxon>Porifera</taxon>
        <taxon>Hexactinellida</taxon>
        <taxon>Hexasterophora</taxon>
        <taxon>Lyssacinosida</taxon>
        <taxon>Leucopsacidae</taxon>
        <taxon>Oopsacas</taxon>
    </lineage>
</organism>
<dbReference type="InterPro" id="IPR025398">
    <property type="entry name" value="DUF4371"/>
</dbReference>
<dbReference type="AlphaFoldDB" id="A0AAV7K3S9"/>
<reference evidence="2 3" key="1">
    <citation type="journal article" date="2023" name="BMC Biol.">
        <title>The compact genome of the sponge Oopsacas minuta (Hexactinellida) is lacking key metazoan core genes.</title>
        <authorList>
            <person name="Santini S."/>
            <person name="Schenkelaars Q."/>
            <person name="Jourda C."/>
            <person name="Duchesne M."/>
            <person name="Belahbib H."/>
            <person name="Rocher C."/>
            <person name="Selva M."/>
            <person name="Riesgo A."/>
            <person name="Vervoort M."/>
            <person name="Leys S.P."/>
            <person name="Kodjabachian L."/>
            <person name="Le Bivic A."/>
            <person name="Borchiellini C."/>
            <person name="Claverie J.M."/>
            <person name="Renard E."/>
        </authorList>
    </citation>
    <scope>NUCLEOTIDE SEQUENCE [LARGE SCALE GENOMIC DNA]</scope>
    <source>
        <strain evidence="2">SPO-2</strain>
    </source>
</reference>
<dbReference type="EMBL" id="JAKMXF010000166">
    <property type="protein sequence ID" value="KAI6655857.1"/>
    <property type="molecule type" value="Genomic_DNA"/>
</dbReference>
<name>A0AAV7K3S9_9METZ</name>
<proteinExistence type="predicted"/>
<evidence type="ECO:0000313" key="3">
    <source>
        <dbReference type="Proteomes" id="UP001165289"/>
    </source>
</evidence>
<accession>A0AAV7K3S9</accession>
<dbReference type="PANTHER" id="PTHR45749">
    <property type="match status" value="1"/>
</dbReference>
<evidence type="ECO:0000313" key="2">
    <source>
        <dbReference type="EMBL" id="KAI6655857.1"/>
    </source>
</evidence>
<dbReference type="Pfam" id="PF14291">
    <property type="entry name" value="DUF4371"/>
    <property type="match status" value="1"/>
</dbReference>
<protein>
    <submittedName>
        <fullName evidence="2">Zinc finger MYM-type protein 1-like</fullName>
    </submittedName>
</protein>
<sequence>MHENSEMHRQSLLKYLQLKNVEGRIDTNAVKLFKDELNYWHEVLNRILDVIRFLSVRGLAFRGDNEHFGSHQNGNYLGILELIAEHDSFLDLHIKIFGNKGRGNTSYLSSTICEVFNLLMGQVVLNNIISELKSAKFFSISVGSTPDISNEDQLTLIIRYVNSNGPIERFLKFFDIETHTGIGIAHIILEFLKKIEVKIEDCRGQSYDNASNMSGKYKGMQAIIKEKEQKRNLCSLLCSFIKSC</sequence>
<comment type="caution">
    <text evidence="2">The sequence shown here is derived from an EMBL/GenBank/DDBJ whole genome shotgun (WGS) entry which is preliminary data.</text>
</comment>
<dbReference type="PANTHER" id="PTHR45749:SF23">
    <property type="entry name" value="ZINC FINGER MYM-TYPE PROTEIN 1-LIKE"/>
    <property type="match status" value="1"/>
</dbReference>
<evidence type="ECO:0000259" key="1">
    <source>
        <dbReference type="Pfam" id="PF14291"/>
    </source>
</evidence>
<keyword evidence="3" id="KW-1185">Reference proteome</keyword>
<gene>
    <name evidence="2" type="ORF">LOD99_1591</name>
</gene>
<feature type="domain" description="DUF4371" evidence="1">
    <location>
        <begin position="35"/>
        <end position="219"/>
    </location>
</feature>